<protein>
    <recommendedName>
        <fullName evidence="1">Thiamine pyrophosphate enzyme N-terminal TPP-binding domain-containing protein</fullName>
    </recommendedName>
</protein>
<dbReference type="Proteomes" id="UP000188836">
    <property type="component" value="Unassembled WGS sequence"/>
</dbReference>
<evidence type="ECO:0000313" key="3">
    <source>
        <dbReference type="Proteomes" id="UP000188836"/>
    </source>
</evidence>
<dbReference type="AlphaFoldDB" id="A0A1W0AUC0"/>
<dbReference type="GO" id="GO:0000287">
    <property type="term" value="F:magnesium ion binding"/>
    <property type="evidence" value="ECO:0007669"/>
    <property type="project" value="UniProtKB-ARBA"/>
</dbReference>
<dbReference type="Gene3D" id="3.40.50.970">
    <property type="match status" value="1"/>
</dbReference>
<evidence type="ECO:0000259" key="1">
    <source>
        <dbReference type="Pfam" id="PF02776"/>
    </source>
</evidence>
<dbReference type="InterPro" id="IPR012001">
    <property type="entry name" value="Thiamin_PyroP_enz_TPP-bd_dom"/>
</dbReference>
<feature type="domain" description="Thiamine pyrophosphate enzyme N-terminal TPP-binding" evidence="1">
    <location>
        <begin position="5"/>
        <end position="69"/>
    </location>
</feature>
<reference evidence="2 3" key="1">
    <citation type="journal article" date="2016" name="Antonie Van Leeuwenhoek">
        <title>Nocardia donostiensis sp. nov., isolated from human respiratory specimens.</title>
        <authorList>
            <person name="Ercibengoa M."/>
            <person name="Bell M."/>
            <person name="Marimon J.M."/>
            <person name="Humrighouse B."/>
            <person name="Klenk H.P."/>
            <person name="Potter G."/>
            <person name="Perez-Trallero E."/>
        </authorList>
    </citation>
    <scope>NUCLEOTIDE SEQUENCE [LARGE SCALE GENOMIC DNA]</scope>
    <source>
        <strain evidence="2 3">X1655</strain>
    </source>
</reference>
<organism evidence="2 3">
    <name type="scientific">Nocardia donostiensis</name>
    <dbReference type="NCBI Taxonomy" id="1538463"/>
    <lineage>
        <taxon>Bacteria</taxon>
        <taxon>Bacillati</taxon>
        <taxon>Actinomycetota</taxon>
        <taxon>Actinomycetes</taxon>
        <taxon>Mycobacteriales</taxon>
        <taxon>Nocardiaceae</taxon>
        <taxon>Nocardia</taxon>
    </lineage>
</organism>
<dbReference type="InterPro" id="IPR029061">
    <property type="entry name" value="THDP-binding"/>
</dbReference>
<accession>A0A1W0AUC0</accession>
<dbReference type="EMBL" id="MUMY01000011">
    <property type="protein sequence ID" value="ONM48171.1"/>
    <property type="molecule type" value="Genomic_DNA"/>
</dbReference>
<sequence length="129" mass="13434">MIDERESSTAAMADGCARTTGGIGAVAAMPGGDVMKLVAGLAWSSAACIPVWLPLVDHRPYGKGHGAFQDTSGGSGSFDALRLFVNGLFGSIARYCVRIDHVEGVPDGLARVITTTQVLRYGNPVVAQR</sequence>
<dbReference type="GO" id="GO:0030976">
    <property type="term" value="F:thiamine pyrophosphate binding"/>
    <property type="evidence" value="ECO:0007669"/>
    <property type="project" value="InterPro"/>
</dbReference>
<proteinExistence type="predicted"/>
<keyword evidence="3" id="KW-1185">Reference proteome</keyword>
<gene>
    <name evidence="2" type="ORF">B0T46_14405</name>
</gene>
<dbReference type="RefSeq" id="WP_077117300.1">
    <property type="nucleotide sequence ID" value="NZ_LOKT01000011.1"/>
</dbReference>
<dbReference type="Pfam" id="PF02776">
    <property type="entry name" value="TPP_enzyme_N"/>
    <property type="match status" value="1"/>
</dbReference>
<comment type="caution">
    <text evidence="2">The sequence shown here is derived from an EMBL/GenBank/DDBJ whole genome shotgun (WGS) entry which is preliminary data.</text>
</comment>
<dbReference type="CDD" id="cd07035">
    <property type="entry name" value="TPP_PYR_POX_like"/>
    <property type="match status" value="1"/>
</dbReference>
<evidence type="ECO:0000313" key="2">
    <source>
        <dbReference type="EMBL" id="ONM48171.1"/>
    </source>
</evidence>
<dbReference type="SUPFAM" id="SSF52518">
    <property type="entry name" value="Thiamin diphosphate-binding fold (THDP-binding)"/>
    <property type="match status" value="1"/>
</dbReference>
<dbReference type="STRING" id="1538463.B0T36_16975"/>
<name>A0A1W0AUC0_9NOCA</name>